<evidence type="ECO:0000313" key="1">
    <source>
        <dbReference type="EMBL" id="KAL3383448.1"/>
    </source>
</evidence>
<evidence type="ECO:0008006" key="3">
    <source>
        <dbReference type="Google" id="ProtNLM"/>
    </source>
</evidence>
<dbReference type="Pfam" id="PF16093">
    <property type="entry name" value="PAC4"/>
    <property type="match status" value="1"/>
</dbReference>
<reference evidence="1 2" key="1">
    <citation type="journal article" date="2024" name="bioRxiv">
        <title>A reference genome for Trichogramma kaykai: A tiny desert-dwelling parasitoid wasp with competing sex-ratio distorters.</title>
        <authorList>
            <person name="Culotta J."/>
            <person name="Lindsey A.R."/>
        </authorList>
    </citation>
    <scope>NUCLEOTIDE SEQUENCE [LARGE SCALE GENOMIC DNA]</scope>
    <source>
        <strain evidence="1 2">KSX58</strain>
    </source>
</reference>
<comment type="caution">
    <text evidence="1">The sequence shown here is derived from an EMBL/GenBank/DDBJ whole genome shotgun (WGS) entry which is preliminary data.</text>
</comment>
<dbReference type="PANTHER" id="PTHR33559:SF1">
    <property type="entry name" value="PROTEASOME ASSEMBLY CHAPERONE 4"/>
    <property type="match status" value="1"/>
</dbReference>
<protein>
    <recommendedName>
        <fullName evidence="3">Proteasome assembly chaperone 4</fullName>
    </recommendedName>
</protein>
<keyword evidence="2" id="KW-1185">Reference proteome</keyword>
<proteinExistence type="predicted"/>
<organism evidence="1 2">
    <name type="scientific">Trichogramma kaykai</name>
    <dbReference type="NCBI Taxonomy" id="54128"/>
    <lineage>
        <taxon>Eukaryota</taxon>
        <taxon>Metazoa</taxon>
        <taxon>Ecdysozoa</taxon>
        <taxon>Arthropoda</taxon>
        <taxon>Hexapoda</taxon>
        <taxon>Insecta</taxon>
        <taxon>Pterygota</taxon>
        <taxon>Neoptera</taxon>
        <taxon>Endopterygota</taxon>
        <taxon>Hymenoptera</taxon>
        <taxon>Apocrita</taxon>
        <taxon>Proctotrupomorpha</taxon>
        <taxon>Chalcidoidea</taxon>
        <taxon>Trichogrammatidae</taxon>
        <taxon>Trichogramma</taxon>
    </lineage>
</organism>
<dbReference type="PANTHER" id="PTHR33559">
    <property type="entry name" value="PROTEASOME ASSEMBLY CHAPERONE 4"/>
    <property type="match status" value="1"/>
</dbReference>
<dbReference type="Proteomes" id="UP001627154">
    <property type="component" value="Unassembled WGS sequence"/>
</dbReference>
<sequence length="130" mass="14502">MGLDNDLELLPCSFQFHNFQDKVGEVNLICQITKMKQSFYVWLAEYNDQSLKHLAVASTVAGDVKKQVLSTKILGPIVDDTSSFIASRLAAKVGVPVFVSFNVMTDNLSLPAIEKRIAQEFNNHPELLVF</sequence>
<dbReference type="EMBL" id="JBJJXI010000196">
    <property type="protein sequence ID" value="KAL3383448.1"/>
    <property type="molecule type" value="Genomic_DNA"/>
</dbReference>
<gene>
    <name evidence="1" type="ORF">TKK_020635</name>
</gene>
<accession>A0ABD2VSB2</accession>
<name>A0ABD2VSB2_9HYME</name>
<dbReference type="AlphaFoldDB" id="A0ABD2VSB2"/>
<dbReference type="InterPro" id="IPR032157">
    <property type="entry name" value="PAC4"/>
</dbReference>
<evidence type="ECO:0000313" key="2">
    <source>
        <dbReference type="Proteomes" id="UP001627154"/>
    </source>
</evidence>